<dbReference type="OrthoDB" id="6500128at2759"/>
<dbReference type="Gene3D" id="1.20.1560.10">
    <property type="entry name" value="ABC transporter type 1, transmembrane domain"/>
    <property type="match status" value="1"/>
</dbReference>
<dbReference type="InterPro" id="IPR036640">
    <property type="entry name" value="ABC1_TM_sf"/>
</dbReference>
<dbReference type="InterPro" id="IPR003439">
    <property type="entry name" value="ABC_transporter-like_ATP-bd"/>
</dbReference>
<keyword evidence="10" id="KW-0378">Hydrolase</keyword>
<keyword evidence="5" id="KW-0067">ATP-binding</keyword>
<gene>
    <name evidence="10" type="ORF">PPERSA_07358</name>
</gene>
<dbReference type="InterPro" id="IPR017871">
    <property type="entry name" value="ABC_transporter-like_CS"/>
</dbReference>
<dbReference type="PANTHER" id="PTHR43394">
    <property type="entry name" value="ATP-DEPENDENT PERMEASE MDL1, MITOCHONDRIAL"/>
    <property type="match status" value="1"/>
</dbReference>
<dbReference type="OMA" id="DPHANEC"/>
<dbReference type="Pfam" id="PF00005">
    <property type="entry name" value="ABC_tran"/>
    <property type="match status" value="1"/>
</dbReference>
<evidence type="ECO:0000256" key="7">
    <source>
        <dbReference type="ARBA" id="ARBA00023136"/>
    </source>
</evidence>
<evidence type="ECO:0000259" key="9">
    <source>
        <dbReference type="PROSITE" id="PS50893"/>
    </source>
</evidence>
<dbReference type="PROSITE" id="PS50893">
    <property type="entry name" value="ABC_TRANSPORTER_2"/>
    <property type="match status" value="1"/>
</dbReference>
<evidence type="ECO:0000256" key="8">
    <source>
        <dbReference type="SAM" id="Phobius"/>
    </source>
</evidence>
<dbReference type="GO" id="GO:0090374">
    <property type="term" value="P:oligopeptide export from mitochondrion"/>
    <property type="evidence" value="ECO:0007669"/>
    <property type="project" value="TreeGrafter"/>
</dbReference>
<keyword evidence="4" id="KW-0547">Nucleotide-binding</keyword>
<dbReference type="InterPro" id="IPR039421">
    <property type="entry name" value="Type_1_exporter"/>
</dbReference>
<dbReference type="GO" id="GO:0015421">
    <property type="term" value="F:ABC-type oligopeptide transporter activity"/>
    <property type="evidence" value="ECO:0007669"/>
    <property type="project" value="TreeGrafter"/>
</dbReference>
<name>A0A0V0Q7R5_PSEPJ</name>
<dbReference type="GO" id="GO:0016887">
    <property type="term" value="F:ATP hydrolysis activity"/>
    <property type="evidence" value="ECO:0007669"/>
    <property type="project" value="InterPro"/>
</dbReference>
<dbReference type="SMART" id="SM00382">
    <property type="entry name" value="AAA"/>
    <property type="match status" value="1"/>
</dbReference>
<dbReference type="InParanoid" id="A0A0V0Q7R5"/>
<evidence type="ECO:0000313" key="11">
    <source>
        <dbReference type="Proteomes" id="UP000054937"/>
    </source>
</evidence>
<dbReference type="PANTHER" id="PTHR43394:SF27">
    <property type="entry name" value="ATP-DEPENDENT TRANSLOCASE ABCB1-LIKE"/>
    <property type="match status" value="1"/>
</dbReference>
<organism evidence="10 11">
    <name type="scientific">Pseudocohnilembus persalinus</name>
    <name type="common">Ciliate</name>
    <dbReference type="NCBI Taxonomy" id="266149"/>
    <lineage>
        <taxon>Eukaryota</taxon>
        <taxon>Sar</taxon>
        <taxon>Alveolata</taxon>
        <taxon>Ciliophora</taxon>
        <taxon>Intramacronucleata</taxon>
        <taxon>Oligohymenophorea</taxon>
        <taxon>Scuticociliatia</taxon>
        <taxon>Philasterida</taxon>
        <taxon>Pseudocohnilembidae</taxon>
        <taxon>Pseudocohnilembus</taxon>
    </lineage>
</organism>
<comment type="caution">
    <text evidence="10">The sequence shown here is derived from an EMBL/GenBank/DDBJ whole genome shotgun (WGS) entry which is preliminary data.</text>
</comment>
<keyword evidence="7 8" id="KW-0472">Membrane</keyword>
<dbReference type="InterPro" id="IPR027417">
    <property type="entry name" value="P-loop_NTPase"/>
</dbReference>
<evidence type="ECO:0000256" key="4">
    <source>
        <dbReference type="ARBA" id="ARBA00022741"/>
    </source>
</evidence>
<dbReference type="FunCoup" id="A0A0V0Q7R5">
    <property type="interactions" value="15"/>
</dbReference>
<reference evidence="10 11" key="1">
    <citation type="journal article" date="2015" name="Sci. Rep.">
        <title>Genome of the facultative scuticociliatosis pathogen Pseudocohnilembus persalinus provides insight into its virulence through horizontal gene transfer.</title>
        <authorList>
            <person name="Xiong J."/>
            <person name="Wang G."/>
            <person name="Cheng J."/>
            <person name="Tian M."/>
            <person name="Pan X."/>
            <person name="Warren A."/>
            <person name="Jiang C."/>
            <person name="Yuan D."/>
            <person name="Miao W."/>
        </authorList>
    </citation>
    <scope>NUCLEOTIDE SEQUENCE [LARGE SCALE GENOMIC DNA]</scope>
    <source>
        <strain evidence="10">36N120E</strain>
    </source>
</reference>
<accession>A0A0V0Q7R5</accession>
<evidence type="ECO:0000313" key="10">
    <source>
        <dbReference type="EMBL" id="KRW98087.1"/>
    </source>
</evidence>
<dbReference type="EMBL" id="LDAU01000281">
    <property type="protein sequence ID" value="KRW98087.1"/>
    <property type="molecule type" value="Genomic_DNA"/>
</dbReference>
<comment type="similarity">
    <text evidence="2">Belongs to the ABC transporter superfamily. ABCB family. Multidrug resistance exporter (TC 3.A.1.201) subfamily.</text>
</comment>
<feature type="transmembrane region" description="Helical" evidence="8">
    <location>
        <begin position="20"/>
        <end position="38"/>
    </location>
</feature>
<dbReference type="SUPFAM" id="SSF52540">
    <property type="entry name" value="P-loop containing nucleoside triphosphate hydrolases"/>
    <property type="match status" value="1"/>
</dbReference>
<dbReference type="Proteomes" id="UP000054937">
    <property type="component" value="Unassembled WGS sequence"/>
</dbReference>
<dbReference type="CDD" id="cd03249">
    <property type="entry name" value="ABC_MTABC3_MDL1_MDL2"/>
    <property type="match status" value="1"/>
</dbReference>
<evidence type="ECO:0000256" key="1">
    <source>
        <dbReference type="ARBA" id="ARBA00004141"/>
    </source>
</evidence>
<dbReference type="Gene3D" id="3.40.50.300">
    <property type="entry name" value="P-loop containing nucleotide triphosphate hydrolases"/>
    <property type="match status" value="1"/>
</dbReference>
<dbReference type="InterPro" id="IPR003593">
    <property type="entry name" value="AAA+_ATPase"/>
</dbReference>
<dbReference type="PROSITE" id="PS00211">
    <property type="entry name" value="ABC_TRANSPORTER_1"/>
    <property type="match status" value="1"/>
</dbReference>
<proteinExistence type="inferred from homology"/>
<comment type="subcellular location">
    <subcellularLocation>
        <location evidence="1">Membrane</location>
        <topology evidence="1">Multi-pass membrane protein</topology>
    </subcellularLocation>
</comment>
<evidence type="ECO:0000256" key="2">
    <source>
        <dbReference type="ARBA" id="ARBA00007577"/>
    </source>
</evidence>
<dbReference type="GO" id="GO:0005743">
    <property type="term" value="C:mitochondrial inner membrane"/>
    <property type="evidence" value="ECO:0007669"/>
    <property type="project" value="TreeGrafter"/>
</dbReference>
<keyword evidence="11" id="KW-1185">Reference proteome</keyword>
<dbReference type="AlphaFoldDB" id="A0A0V0Q7R5"/>
<keyword evidence="6 8" id="KW-1133">Transmembrane helix</keyword>
<dbReference type="FunFam" id="3.40.50.300:FF:000251">
    <property type="entry name" value="ABC transporter B family member 19"/>
    <property type="match status" value="1"/>
</dbReference>
<evidence type="ECO:0000256" key="3">
    <source>
        <dbReference type="ARBA" id="ARBA00022692"/>
    </source>
</evidence>
<sequence>MELKLDLGQGFYSFLWPYNIGDVLTVFFAIMIGGMNIGQATPCLEKFSLGQTAAYKVLKVIDNQPKISPSLHKGETIKNLKGEISFNDVEFTYPTKQDVQVLKKINFKIQPGKKTALVGESGCGKSTCMQLVERFYDADKGSVTVDGVDIKKLNLAWYRENVGYVGQEPVLFAGSIRENLRYGKPDATEEEMIQALKHARAWDFVNLMSDKLDTLVGNSGGQLSGGQKQRICIARAILKAPPILLLDEATSALDRQNEQSIQKTLDEVSAGRTTLVIAHRLSTVKNSDEIIVIDQGKVIERGTHDYLVSLGGKYAALTLRGRWSLRRRGRKRQLLR</sequence>
<evidence type="ECO:0000256" key="5">
    <source>
        <dbReference type="ARBA" id="ARBA00022840"/>
    </source>
</evidence>
<keyword evidence="3 8" id="KW-0812">Transmembrane</keyword>
<feature type="domain" description="ABC transporter" evidence="9">
    <location>
        <begin position="84"/>
        <end position="320"/>
    </location>
</feature>
<evidence type="ECO:0000256" key="6">
    <source>
        <dbReference type="ARBA" id="ARBA00022989"/>
    </source>
</evidence>
<dbReference type="GO" id="GO:0005524">
    <property type="term" value="F:ATP binding"/>
    <property type="evidence" value="ECO:0007669"/>
    <property type="project" value="UniProtKB-KW"/>
</dbReference>
<protein>
    <submittedName>
        <fullName evidence="10">p-loop containing nucleoside triphosphate hydrolase</fullName>
    </submittedName>
</protein>